<dbReference type="EMBL" id="CP036263">
    <property type="protein sequence ID" value="QDS97552.1"/>
    <property type="molecule type" value="Genomic_DNA"/>
</dbReference>
<protein>
    <submittedName>
        <fullName evidence="1">Uncharacterized protein</fullName>
    </submittedName>
</protein>
<organism evidence="1 2">
    <name type="scientific">Adhaeretor mobilis</name>
    <dbReference type="NCBI Taxonomy" id="1930276"/>
    <lineage>
        <taxon>Bacteria</taxon>
        <taxon>Pseudomonadati</taxon>
        <taxon>Planctomycetota</taxon>
        <taxon>Planctomycetia</taxon>
        <taxon>Pirellulales</taxon>
        <taxon>Lacipirellulaceae</taxon>
        <taxon>Adhaeretor</taxon>
    </lineage>
</organism>
<dbReference type="KEGG" id="amob:HG15A2_08150"/>
<name>A0A517MRP0_9BACT</name>
<gene>
    <name evidence="1" type="ORF">HG15A2_08150</name>
</gene>
<evidence type="ECO:0000313" key="1">
    <source>
        <dbReference type="EMBL" id="QDS97552.1"/>
    </source>
</evidence>
<proteinExistence type="predicted"/>
<accession>A0A517MRP0</accession>
<sequence length="77" mass="8679">MRRQIIPVFITEQMDARQLVARTPAGRWLPSLAEMKPEALTKMALALALALLVAGATKHHNRWNCLGTWLSQAKPCW</sequence>
<dbReference type="AlphaFoldDB" id="A0A517MRP0"/>
<dbReference type="Proteomes" id="UP000319852">
    <property type="component" value="Chromosome"/>
</dbReference>
<reference evidence="1 2" key="1">
    <citation type="submission" date="2019-02" db="EMBL/GenBank/DDBJ databases">
        <title>Deep-cultivation of Planctomycetes and their phenomic and genomic characterization uncovers novel biology.</title>
        <authorList>
            <person name="Wiegand S."/>
            <person name="Jogler M."/>
            <person name="Boedeker C."/>
            <person name="Pinto D."/>
            <person name="Vollmers J."/>
            <person name="Rivas-Marin E."/>
            <person name="Kohn T."/>
            <person name="Peeters S.H."/>
            <person name="Heuer A."/>
            <person name="Rast P."/>
            <person name="Oberbeckmann S."/>
            <person name="Bunk B."/>
            <person name="Jeske O."/>
            <person name="Meyerdierks A."/>
            <person name="Storesund J.E."/>
            <person name="Kallscheuer N."/>
            <person name="Luecker S."/>
            <person name="Lage O.M."/>
            <person name="Pohl T."/>
            <person name="Merkel B.J."/>
            <person name="Hornburger P."/>
            <person name="Mueller R.-W."/>
            <person name="Bruemmer F."/>
            <person name="Labrenz M."/>
            <person name="Spormann A.M."/>
            <person name="Op den Camp H."/>
            <person name="Overmann J."/>
            <person name="Amann R."/>
            <person name="Jetten M.S.M."/>
            <person name="Mascher T."/>
            <person name="Medema M.H."/>
            <person name="Devos D.P."/>
            <person name="Kaster A.-K."/>
            <person name="Ovreas L."/>
            <person name="Rohde M."/>
            <person name="Galperin M.Y."/>
            <person name="Jogler C."/>
        </authorList>
    </citation>
    <scope>NUCLEOTIDE SEQUENCE [LARGE SCALE GENOMIC DNA]</scope>
    <source>
        <strain evidence="1 2">HG15A2</strain>
    </source>
</reference>
<evidence type="ECO:0000313" key="2">
    <source>
        <dbReference type="Proteomes" id="UP000319852"/>
    </source>
</evidence>
<dbReference type="RefSeq" id="WP_145058029.1">
    <property type="nucleotide sequence ID" value="NZ_CP036263.1"/>
</dbReference>
<keyword evidence="2" id="KW-1185">Reference proteome</keyword>